<evidence type="ECO:0000256" key="1">
    <source>
        <dbReference type="SAM" id="MobiDB-lite"/>
    </source>
</evidence>
<accession>A0ABQ9GG00</accession>
<evidence type="ECO:0000256" key="2">
    <source>
        <dbReference type="SAM" id="Phobius"/>
    </source>
</evidence>
<feature type="region of interest" description="Disordered" evidence="1">
    <location>
        <begin position="1"/>
        <end position="38"/>
    </location>
</feature>
<feature type="compositionally biased region" description="Polar residues" evidence="1">
    <location>
        <begin position="79"/>
        <end position="92"/>
    </location>
</feature>
<evidence type="ECO:0000313" key="4">
    <source>
        <dbReference type="Proteomes" id="UP001159363"/>
    </source>
</evidence>
<feature type="non-terminal residue" evidence="3">
    <location>
        <position position="409"/>
    </location>
</feature>
<evidence type="ECO:0000313" key="3">
    <source>
        <dbReference type="EMBL" id="KAJ8870612.1"/>
    </source>
</evidence>
<sequence length="409" mass="45005">MPEKKLRPANFGDRVGLSDTQNRQSHPEYSPFAPHHRTAVVPTVSSDYSRDGLGTDFVQPTPVTGVLNNSELKKALISRTPTARAGTSTQRVGESLHFGMRSPRRPAYRSGGVGHDSHARKSGTELAGTRTRFASVGVTSAPDMTTNITTRHRFPIHSTDRPTRLHSPLHTGASAVCSLAVTLHLAVMGFARVVICLTFSICVWFPSIVLTHITGKVITRVKIVGCGTKAWGRRGRSRILACGNRGKRCRWSTGFLGDLMYPPFSHSGAAPYSLRFTRISSRDLDWMGYTFTELKSKTLRPITKLATCSAELWCARRCEVDLPRGEATRVLNFPGFVYSIRPSQATLPGPGQRIFASVNRAIRCRWSADFLGDLTFPPPFHSGASPYSLQSPSSALKSRPNLFTSVFRF</sequence>
<reference evidence="3 4" key="1">
    <citation type="submission" date="2023-02" db="EMBL/GenBank/DDBJ databases">
        <title>LHISI_Scaffold_Assembly.</title>
        <authorList>
            <person name="Stuart O.P."/>
            <person name="Cleave R."/>
            <person name="Magrath M.J.L."/>
            <person name="Mikheyev A.S."/>
        </authorList>
    </citation>
    <scope>NUCLEOTIDE SEQUENCE [LARGE SCALE GENOMIC DNA]</scope>
    <source>
        <strain evidence="3">Daus_M_001</strain>
        <tissue evidence="3">Leg muscle</tissue>
    </source>
</reference>
<keyword evidence="4" id="KW-1185">Reference proteome</keyword>
<name>A0ABQ9GG00_9NEOP</name>
<keyword evidence="2" id="KW-1133">Transmembrane helix</keyword>
<comment type="caution">
    <text evidence="3">The sequence shown here is derived from an EMBL/GenBank/DDBJ whole genome shotgun (WGS) entry which is preliminary data.</text>
</comment>
<gene>
    <name evidence="3" type="ORF">PR048_029635</name>
</gene>
<dbReference type="EMBL" id="JARBHB010000013">
    <property type="protein sequence ID" value="KAJ8870612.1"/>
    <property type="molecule type" value="Genomic_DNA"/>
</dbReference>
<feature type="transmembrane region" description="Helical" evidence="2">
    <location>
        <begin position="192"/>
        <end position="213"/>
    </location>
</feature>
<proteinExistence type="predicted"/>
<organism evidence="3 4">
    <name type="scientific">Dryococelus australis</name>
    <dbReference type="NCBI Taxonomy" id="614101"/>
    <lineage>
        <taxon>Eukaryota</taxon>
        <taxon>Metazoa</taxon>
        <taxon>Ecdysozoa</taxon>
        <taxon>Arthropoda</taxon>
        <taxon>Hexapoda</taxon>
        <taxon>Insecta</taxon>
        <taxon>Pterygota</taxon>
        <taxon>Neoptera</taxon>
        <taxon>Polyneoptera</taxon>
        <taxon>Phasmatodea</taxon>
        <taxon>Verophasmatodea</taxon>
        <taxon>Anareolatae</taxon>
        <taxon>Phasmatidae</taxon>
        <taxon>Eurycanthinae</taxon>
        <taxon>Dryococelus</taxon>
    </lineage>
</organism>
<dbReference type="Proteomes" id="UP001159363">
    <property type="component" value="Chromosome 12"/>
</dbReference>
<keyword evidence="2" id="KW-0812">Transmembrane</keyword>
<feature type="region of interest" description="Disordered" evidence="1">
    <location>
        <begin position="78"/>
        <end position="126"/>
    </location>
</feature>
<protein>
    <submittedName>
        <fullName evidence="3">Uncharacterized protein</fullName>
    </submittedName>
</protein>
<keyword evidence="2" id="KW-0472">Membrane</keyword>